<comment type="subunit">
    <text evidence="10">Homopentamer.</text>
</comment>
<dbReference type="NCBIfam" id="NF001843">
    <property type="entry name" value="PRK00567.1-4"/>
    <property type="match status" value="1"/>
</dbReference>
<feature type="transmembrane region" description="Helical" evidence="10">
    <location>
        <begin position="70"/>
        <end position="94"/>
    </location>
</feature>
<dbReference type="RefSeq" id="WP_110461207.1">
    <property type="nucleotide sequence ID" value="NZ_QKMR01000005.1"/>
</dbReference>
<dbReference type="EMBL" id="QKMR01000005">
    <property type="protein sequence ID" value="PYG88785.1"/>
    <property type="molecule type" value="Genomic_DNA"/>
</dbReference>
<sequence>MKKFFSEFKEFISRGNVIDLAVGIIVGSAFTAIVNSLVNQVIMPAISFIIGGLDFTGYKFPEGAAEGQAAIMYGAFIQQVINFIIIALVVFCMVKMINRVKRIKGEELKEKEENTPPPSAELQMLTEIRDLLTEIKTEK</sequence>
<organism evidence="11 12">
    <name type="scientific">Ruminiclostridium sufflavum DSM 19573</name>
    <dbReference type="NCBI Taxonomy" id="1121337"/>
    <lineage>
        <taxon>Bacteria</taxon>
        <taxon>Bacillati</taxon>
        <taxon>Bacillota</taxon>
        <taxon>Clostridia</taxon>
        <taxon>Eubacteriales</taxon>
        <taxon>Oscillospiraceae</taxon>
        <taxon>Ruminiclostridium</taxon>
    </lineage>
</organism>
<accession>A0A318XP23</accession>
<evidence type="ECO:0000256" key="10">
    <source>
        <dbReference type="HAMAP-Rule" id="MF_00115"/>
    </source>
</evidence>
<evidence type="ECO:0000256" key="8">
    <source>
        <dbReference type="ARBA" id="ARBA00023136"/>
    </source>
</evidence>
<dbReference type="OrthoDB" id="9810350at2"/>
<keyword evidence="12" id="KW-1185">Reference proteome</keyword>
<comment type="subcellular location">
    <subcellularLocation>
        <location evidence="1 10">Cell membrane</location>
        <topology evidence="1 10">Multi-pass membrane protein</topology>
    </subcellularLocation>
</comment>
<dbReference type="HAMAP" id="MF_00115">
    <property type="entry name" value="MscL"/>
    <property type="match status" value="1"/>
</dbReference>
<dbReference type="GO" id="GO:0008381">
    <property type="term" value="F:mechanosensitive monoatomic ion channel activity"/>
    <property type="evidence" value="ECO:0007669"/>
    <property type="project" value="UniProtKB-UniRule"/>
</dbReference>
<evidence type="ECO:0000313" key="12">
    <source>
        <dbReference type="Proteomes" id="UP000248132"/>
    </source>
</evidence>
<evidence type="ECO:0000256" key="1">
    <source>
        <dbReference type="ARBA" id="ARBA00004651"/>
    </source>
</evidence>
<evidence type="ECO:0000256" key="6">
    <source>
        <dbReference type="ARBA" id="ARBA00022989"/>
    </source>
</evidence>
<dbReference type="InterPro" id="IPR036019">
    <property type="entry name" value="MscL_channel"/>
</dbReference>
<dbReference type="PROSITE" id="PS01327">
    <property type="entry name" value="MSCL"/>
    <property type="match status" value="1"/>
</dbReference>
<keyword evidence="5 10" id="KW-0812">Transmembrane</keyword>
<keyword evidence="6 10" id="KW-1133">Transmembrane helix</keyword>
<dbReference type="PRINTS" id="PR01264">
    <property type="entry name" value="MECHCHANNEL"/>
</dbReference>
<proteinExistence type="inferred from homology"/>
<evidence type="ECO:0000256" key="5">
    <source>
        <dbReference type="ARBA" id="ARBA00022692"/>
    </source>
</evidence>
<evidence type="ECO:0000256" key="9">
    <source>
        <dbReference type="ARBA" id="ARBA00023303"/>
    </source>
</evidence>
<comment type="function">
    <text evidence="10">Channel that opens in response to stretch forces in the membrane lipid bilayer. May participate in the regulation of osmotic pressure changes within the cell.</text>
</comment>
<dbReference type="AlphaFoldDB" id="A0A318XP23"/>
<dbReference type="PANTHER" id="PTHR30266">
    <property type="entry name" value="MECHANOSENSITIVE CHANNEL MSCL"/>
    <property type="match status" value="1"/>
</dbReference>
<keyword evidence="4 10" id="KW-1003">Cell membrane</keyword>
<dbReference type="InterPro" id="IPR019823">
    <property type="entry name" value="Mechanosensitive_channel_CS"/>
</dbReference>
<evidence type="ECO:0000256" key="2">
    <source>
        <dbReference type="ARBA" id="ARBA00007254"/>
    </source>
</evidence>
<keyword evidence="9 10" id="KW-0407">Ion channel</keyword>
<dbReference type="Proteomes" id="UP000248132">
    <property type="component" value="Unassembled WGS sequence"/>
</dbReference>
<dbReference type="InterPro" id="IPR001185">
    <property type="entry name" value="MS_channel"/>
</dbReference>
<keyword evidence="7 10" id="KW-0406">Ion transport</keyword>
<comment type="caution">
    <text evidence="11">The sequence shown here is derived from an EMBL/GenBank/DDBJ whole genome shotgun (WGS) entry which is preliminary data.</text>
</comment>
<feature type="transmembrane region" description="Helical" evidence="10">
    <location>
        <begin position="20"/>
        <end position="50"/>
    </location>
</feature>
<comment type="similarity">
    <text evidence="2 10">Belongs to the MscL family.</text>
</comment>
<evidence type="ECO:0000256" key="4">
    <source>
        <dbReference type="ARBA" id="ARBA00022475"/>
    </source>
</evidence>
<reference evidence="11 12" key="1">
    <citation type="submission" date="2018-06" db="EMBL/GenBank/DDBJ databases">
        <title>Genomic Encyclopedia of Type Strains, Phase I: the one thousand microbial genomes (KMG-I) project.</title>
        <authorList>
            <person name="Kyrpides N."/>
        </authorList>
    </citation>
    <scope>NUCLEOTIDE SEQUENCE [LARGE SCALE GENOMIC DNA]</scope>
    <source>
        <strain evidence="11 12">DSM 19573</strain>
    </source>
</reference>
<keyword evidence="3 10" id="KW-0813">Transport</keyword>
<dbReference type="SUPFAM" id="SSF81330">
    <property type="entry name" value="Gated mechanosensitive channel"/>
    <property type="match status" value="1"/>
</dbReference>
<protein>
    <recommendedName>
        <fullName evidence="10">Large-conductance mechanosensitive channel</fullName>
    </recommendedName>
</protein>
<dbReference type="Pfam" id="PF01741">
    <property type="entry name" value="MscL"/>
    <property type="match status" value="1"/>
</dbReference>
<dbReference type="InterPro" id="IPR037673">
    <property type="entry name" value="MSC/AndL"/>
</dbReference>
<gene>
    <name evidence="10" type="primary">mscL</name>
    <name evidence="11" type="ORF">LY28_01141</name>
</gene>
<dbReference type="Gene3D" id="1.10.1200.120">
    <property type="entry name" value="Large-conductance mechanosensitive channel, MscL, domain 1"/>
    <property type="match status" value="1"/>
</dbReference>
<name>A0A318XP23_9FIRM</name>
<dbReference type="GO" id="GO:0005886">
    <property type="term" value="C:plasma membrane"/>
    <property type="evidence" value="ECO:0007669"/>
    <property type="project" value="UniProtKB-SubCell"/>
</dbReference>
<dbReference type="PANTHER" id="PTHR30266:SF2">
    <property type="entry name" value="LARGE-CONDUCTANCE MECHANOSENSITIVE CHANNEL"/>
    <property type="match status" value="1"/>
</dbReference>
<dbReference type="NCBIfam" id="TIGR00220">
    <property type="entry name" value="mscL"/>
    <property type="match status" value="1"/>
</dbReference>
<evidence type="ECO:0000313" key="11">
    <source>
        <dbReference type="EMBL" id="PYG88785.1"/>
    </source>
</evidence>
<keyword evidence="8 10" id="KW-0472">Membrane</keyword>
<evidence type="ECO:0000256" key="7">
    <source>
        <dbReference type="ARBA" id="ARBA00023065"/>
    </source>
</evidence>
<evidence type="ECO:0000256" key="3">
    <source>
        <dbReference type="ARBA" id="ARBA00022448"/>
    </source>
</evidence>